<keyword evidence="2" id="KW-1185">Reference proteome</keyword>
<evidence type="ECO:0000313" key="1">
    <source>
        <dbReference type="EMBL" id="KAF2726387.1"/>
    </source>
</evidence>
<name>A0A9P4US58_9PLEO</name>
<sequence>MNIVQSDGSVLAVQFTDVLHSPSMFVSLISHSKLRAKGLYFHGKHQALLRETGDSEIAFCPEIDGVSNFLEADESTDAARKLAFAATYASSSFALPKRNVTLHDTYGHASVEGL</sequence>
<organism evidence="1 2">
    <name type="scientific">Polyplosphaeria fusca</name>
    <dbReference type="NCBI Taxonomy" id="682080"/>
    <lineage>
        <taxon>Eukaryota</taxon>
        <taxon>Fungi</taxon>
        <taxon>Dikarya</taxon>
        <taxon>Ascomycota</taxon>
        <taxon>Pezizomycotina</taxon>
        <taxon>Dothideomycetes</taxon>
        <taxon>Pleosporomycetidae</taxon>
        <taxon>Pleosporales</taxon>
        <taxon>Tetraplosphaeriaceae</taxon>
        <taxon>Polyplosphaeria</taxon>
    </lineage>
</organism>
<gene>
    <name evidence="1" type="ORF">EJ04DRAFT_571347</name>
</gene>
<reference evidence="1" key="1">
    <citation type="journal article" date="2020" name="Stud. Mycol.">
        <title>101 Dothideomycetes genomes: a test case for predicting lifestyles and emergence of pathogens.</title>
        <authorList>
            <person name="Haridas S."/>
            <person name="Albert R."/>
            <person name="Binder M."/>
            <person name="Bloem J."/>
            <person name="Labutti K."/>
            <person name="Salamov A."/>
            <person name="Andreopoulos B."/>
            <person name="Baker S."/>
            <person name="Barry K."/>
            <person name="Bills G."/>
            <person name="Bluhm B."/>
            <person name="Cannon C."/>
            <person name="Castanera R."/>
            <person name="Culley D."/>
            <person name="Daum C."/>
            <person name="Ezra D."/>
            <person name="Gonzalez J."/>
            <person name="Henrissat B."/>
            <person name="Kuo A."/>
            <person name="Liang C."/>
            <person name="Lipzen A."/>
            <person name="Lutzoni F."/>
            <person name="Magnuson J."/>
            <person name="Mondo S."/>
            <person name="Nolan M."/>
            <person name="Ohm R."/>
            <person name="Pangilinan J."/>
            <person name="Park H.-J."/>
            <person name="Ramirez L."/>
            <person name="Alfaro M."/>
            <person name="Sun H."/>
            <person name="Tritt A."/>
            <person name="Yoshinaga Y."/>
            <person name="Zwiers L.-H."/>
            <person name="Turgeon B."/>
            <person name="Goodwin S."/>
            <person name="Spatafora J."/>
            <person name="Crous P."/>
            <person name="Grigoriev I."/>
        </authorList>
    </citation>
    <scope>NUCLEOTIDE SEQUENCE</scope>
    <source>
        <strain evidence="1">CBS 125425</strain>
    </source>
</reference>
<dbReference type="EMBL" id="ML996563">
    <property type="protein sequence ID" value="KAF2726387.1"/>
    <property type="molecule type" value="Genomic_DNA"/>
</dbReference>
<dbReference type="OrthoDB" id="5017987at2759"/>
<dbReference type="AlphaFoldDB" id="A0A9P4US58"/>
<evidence type="ECO:0000313" key="2">
    <source>
        <dbReference type="Proteomes" id="UP000799444"/>
    </source>
</evidence>
<proteinExistence type="predicted"/>
<accession>A0A9P4US58</accession>
<comment type="caution">
    <text evidence="1">The sequence shown here is derived from an EMBL/GenBank/DDBJ whole genome shotgun (WGS) entry which is preliminary data.</text>
</comment>
<protein>
    <submittedName>
        <fullName evidence="1">Uncharacterized protein</fullName>
    </submittedName>
</protein>
<dbReference type="Proteomes" id="UP000799444">
    <property type="component" value="Unassembled WGS sequence"/>
</dbReference>